<evidence type="ECO:0000256" key="5">
    <source>
        <dbReference type="ARBA" id="ARBA00023015"/>
    </source>
</evidence>
<evidence type="ECO:0000256" key="2">
    <source>
        <dbReference type="ARBA" id="ARBA00017823"/>
    </source>
</evidence>
<evidence type="ECO:0000313" key="9">
    <source>
        <dbReference type="EMBL" id="MYL20941.1"/>
    </source>
</evidence>
<keyword evidence="4" id="KW-1005">Bacterial flagellum biogenesis</keyword>
<evidence type="ECO:0000256" key="7">
    <source>
        <dbReference type="SAM" id="MobiDB-lite"/>
    </source>
</evidence>
<keyword evidence="6" id="KW-0804">Transcription</keyword>
<dbReference type="OrthoDB" id="2991036at2"/>
<feature type="region of interest" description="Disordered" evidence="7">
    <location>
        <begin position="1"/>
        <end position="50"/>
    </location>
</feature>
<comment type="caution">
    <text evidence="9">The sequence shown here is derived from an EMBL/GenBank/DDBJ whole genome shotgun (WGS) entry which is preliminary data.</text>
</comment>
<dbReference type="GO" id="GO:0044781">
    <property type="term" value="P:bacterial-type flagellum organization"/>
    <property type="evidence" value="ECO:0007669"/>
    <property type="project" value="UniProtKB-KW"/>
</dbReference>
<protein>
    <recommendedName>
        <fullName evidence="2">Negative regulator of flagellin synthesis</fullName>
    </recommendedName>
</protein>
<dbReference type="InterPro" id="IPR007412">
    <property type="entry name" value="FlgM"/>
</dbReference>
<dbReference type="EMBL" id="WMET01000003">
    <property type="protein sequence ID" value="MYL20941.1"/>
    <property type="molecule type" value="Genomic_DNA"/>
</dbReference>
<keyword evidence="3" id="KW-0678">Repressor</keyword>
<keyword evidence="9" id="KW-0969">Cilium</keyword>
<accession>A0A845DTI5</accession>
<reference evidence="9 10" key="1">
    <citation type="submission" date="2019-11" db="EMBL/GenBank/DDBJ databases">
        <title>Genome sequences of 17 halophilic strains isolated from different environments.</title>
        <authorList>
            <person name="Furrow R.E."/>
        </authorList>
    </citation>
    <scope>NUCLEOTIDE SEQUENCE [LARGE SCALE GENOMIC DNA]</scope>
    <source>
        <strain evidence="9 10">22511_23_Filter</strain>
    </source>
</reference>
<proteinExistence type="inferred from homology"/>
<dbReference type="NCBIfam" id="TIGR03824">
    <property type="entry name" value="FlgM_jcvi"/>
    <property type="match status" value="1"/>
</dbReference>
<evidence type="ECO:0000256" key="3">
    <source>
        <dbReference type="ARBA" id="ARBA00022491"/>
    </source>
</evidence>
<comment type="similarity">
    <text evidence="1">Belongs to the FlgM family.</text>
</comment>
<dbReference type="SUPFAM" id="SSF101498">
    <property type="entry name" value="Anti-sigma factor FlgM"/>
    <property type="match status" value="1"/>
</dbReference>
<evidence type="ECO:0000259" key="8">
    <source>
        <dbReference type="Pfam" id="PF04316"/>
    </source>
</evidence>
<feature type="compositionally biased region" description="Polar residues" evidence="7">
    <location>
        <begin position="38"/>
        <end position="50"/>
    </location>
</feature>
<evidence type="ECO:0000313" key="10">
    <source>
        <dbReference type="Proteomes" id="UP000460949"/>
    </source>
</evidence>
<dbReference type="RefSeq" id="WP_160838185.1">
    <property type="nucleotide sequence ID" value="NZ_WMET01000003.1"/>
</dbReference>
<organism evidence="9 10">
    <name type="scientific">Halobacillus litoralis</name>
    <dbReference type="NCBI Taxonomy" id="45668"/>
    <lineage>
        <taxon>Bacteria</taxon>
        <taxon>Bacillati</taxon>
        <taxon>Bacillota</taxon>
        <taxon>Bacilli</taxon>
        <taxon>Bacillales</taxon>
        <taxon>Bacillaceae</taxon>
        <taxon>Halobacillus</taxon>
    </lineage>
</organism>
<evidence type="ECO:0000256" key="1">
    <source>
        <dbReference type="ARBA" id="ARBA00005322"/>
    </source>
</evidence>
<evidence type="ECO:0000256" key="4">
    <source>
        <dbReference type="ARBA" id="ARBA00022795"/>
    </source>
</evidence>
<dbReference type="Pfam" id="PF04316">
    <property type="entry name" value="FlgM"/>
    <property type="match status" value="1"/>
</dbReference>
<feature type="domain" description="Anti-sigma-28 factor FlgM C-terminal" evidence="8">
    <location>
        <begin position="31"/>
        <end position="81"/>
    </location>
</feature>
<sequence>MKINRPHHTQMNPYQKQLNQQTEARTHQAKDKLEISPQAKQMQENDSVSPMRQKLVEQIKHDVNTGNYQVDAGTSAKKMIDFFSNKE</sequence>
<feature type="compositionally biased region" description="Basic and acidic residues" evidence="7">
    <location>
        <begin position="24"/>
        <end position="34"/>
    </location>
</feature>
<dbReference type="Proteomes" id="UP000460949">
    <property type="component" value="Unassembled WGS sequence"/>
</dbReference>
<name>A0A845DTI5_9BACI</name>
<keyword evidence="5" id="KW-0805">Transcription regulation</keyword>
<feature type="compositionally biased region" description="Polar residues" evidence="7">
    <location>
        <begin position="9"/>
        <end position="23"/>
    </location>
</feature>
<gene>
    <name evidence="9" type="primary">flgM</name>
    <name evidence="9" type="ORF">GLW04_13640</name>
</gene>
<keyword evidence="9" id="KW-0282">Flagellum</keyword>
<dbReference type="InterPro" id="IPR035890">
    <property type="entry name" value="Anti-sigma-28_factor_FlgM_sf"/>
</dbReference>
<dbReference type="AlphaFoldDB" id="A0A845DTI5"/>
<dbReference type="InterPro" id="IPR031316">
    <property type="entry name" value="FlgM_C"/>
</dbReference>
<evidence type="ECO:0000256" key="6">
    <source>
        <dbReference type="ARBA" id="ARBA00023163"/>
    </source>
</evidence>
<dbReference type="GO" id="GO:0045892">
    <property type="term" value="P:negative regulation of DNA-templated transcription"/>
    <property type="evidence" value="ECO:0007669"/>
    <property type="project" value="InterPro"/>
</dbReference>
<keyword evidence="9" id="KW-0966">Cell projection</keyword>